<feature type="domain" description="BAH" evidence="3">
    <location>
        <begin position="93"/>
        <end position="171"/>
    </location>
</feature>
<keyword evidence="1" id="KW-0143">Chaperone</keyword>
<protein>
    <submittedName>
        <fullName evidence="4">DnaJ-class molecular chaperone</fullName>
    </submittedName>
</protein>
<dbReference type="InterPro" id="IPR051100">
    <property type="entry name" value="DnaJ_subfamily_B/C"/>
</dbReference>
<dbReference type="GO" id="GO:0030544">
    <property type="term" value="F:Hsp70 protein binding"/>
    <property type="evidence" value="ECO:0007669"/>
    <property type="project" value="TreeGrafter"/>
</dbReference>
<dbReference type="EMBL" id="MN310368">
    <property type="protein sequence ID" value="QGJ79968.1"/>
    <property type="molecule type" value="Genomic_DNA"/>
</dbReference>
<dbReference type="SMART" id="SM00271">
    <property type="entry name" value="DnaJ"/>
    <property type="match status" value="1"/>
</dbReference>
<sequence length="171" mass="20093">MNIQEALNIFGLSGDLTENDIKKAYKKAALKYHPDRNPLGTELMKAVNAAFDFLMNNLENINKFQSEDKQDHYNYTEELEEILSTLSGLMGIVYEVIGNWVWISGETKEHKEILKKIGCKWAIKKKQWFYRPEEHKSRRNRKEHSIDEIREMYGTNGQRAAKGWQRVENRA</sequence>
<dbReference type="Pfam" id="PF00226">
    <property type="entry name" value="DnaJ"/>
    <property type="match status" value="1"/>
</dbReference>
<dbReference type="PROSITE" id="PS51038">
    <property type="entry name" value="BAH"/>
    <property type="match status" value="1"/>
</dbReference>
<proteinExistence type="predicted"/>
<name>A0A6B7PVI4_MORMO</name>
<evidence type="ECO:0000313" key="4">
    <source>
        <dbReference type="EMBL" id="QFX76200.1"/>
    </source>
</evidence>
<reference evidence="4" key="1">
    <citation type="submission" date="2019-08" db="EMBL/GenBank/DDBJ databases">
        <authorList>
            <person name="Zhou D."/>
        </authorList>
    </citation>
    <scope>NUCLEOTIDE SEQUENCE</scope>
    <source>
        <strain evidence="4">170516602</strain>
        <strain evidence="5">1712229813</strain>
        <plasmid evidence="5">p229813-KPC</plasmid>
        <plasmid evidence="4">p516602-KPC</plasmid>
    </source>
</reference>
<evidence type="ECO:0000259" key="3">
    <source>
        <dbReference type="PROSITE" id="PS51038"/>
    </source>
</evidence>
<dbReference type="PROSITE" id="PS50076">
    <property type="entry name" value="DNAJ_2"/>
    <property type="match status" value="1"/>
</dbReference>
<keyword evidence="4" id="KW-0614">Plasmid</keyword>
<dbReference type="PRINTS" id="PR00625">
    <property type="entry name" value="JDOMAIN"/>
</dbReference>
<evidence type="ECO:0000256" key="1">
    <source>
        <dbReference type="ARBA" id="ARBA00023186"/>
    </source>
</evidence>
<accession>A0A6B7PVI4</accession>
<dbReference type="Gene3D" id="1.10.287.110">
    <property type="entry name" value="DnaJ domain"/>
    <property type="match status" value="1"/>
</dbReference>
<dbReference type="AlphaFoldDB" id="A0A6B7PVI4"/>
<evidence type="ECO:0000259" key="2">
    <source>
        <dbReference type="PROSITE" id="PS50076"/>
    </source>
</evidence>
<dbReference type="SUPFAM" id="SSF46565">
    <property type="entry name" value="Chaperone J-domain"/>
    <property type="match status" value="1"/>
</dbReference>
<dbReference type="PANTHER" id="PTHR43908:SF3">
    <property type="entry name" value="AT29763P-RELATED"/>
    <property type="match status" value="1"/>
</dbReference>
<dbReference type="GO" id="GO:0003682">
    <property type="term" value="F:chromatin binding"/>
    <property type="evidence" value="ECO:0007669"/>
    <property type="project" value="InterPro"/>
</dbReference>
<geneLocation type="plasmid" evidence="5">
    <name>p229813-KPC</name>
</geneLocation>
<evidence type="ECO:0000313" key="5">
    <source>
        <dbReference type="EMBL" id="QGJ79968.1"/>
    </source>
</evidence>
<organism evidence="4">
    <name type="scientific">Morganella morganii</name>
    <name type="common">Proteus morganii</name>
    <dbReference type="NCBI Taxonomy" id="582"/>
    <lineage>
        <taxon>Bacteria</taxon>
        <taxon>Pseudomonadati</taxon>
        <taxon>Pseudomonadota</taxon>
        <taxon>Gammaproteobacteria</taxon>
        <taxon>Enterobacterales</taxon>
        <taxon>Morganellaceae</taxon>
        <taxon>Morganella</taxon>
    </lineage>
</organism>
<dbReference type="InterPro" id="IPR001623">
    <property type="entry name" value="DnaJ_domain"/>
</dbReference>
<feature type="domain" description="J" evidence="2">
    <location>
        <begin position="5"/>
        <end position="74"/>
    </location>
</feature>
<dbReference type="PANTHER" id="PTHR43908">
    <property type="entry name" value="AT29763P-RELATED"/>
    <property type="match status" value="1"/>
</dbReference>
<dbReference type="InterPro" id="IPR001025">
    <property type="entry name" value="BAH_dom"/>
</dbReference>
<geneLocation type="plasmid" evidence="4">
    <name>p516602-KPC</name>
</geneLocation>
<dbReference type="GO" id="GO:0071218">
    <property type="term" value="P:cellular response to misfolded protein"/>
    <property type="evidence" value="ECO:0007669"/>
    <property type="project" value="TreeGrafter"/>
</dbReference>
<dbReference type="EMBL" id="MN310367">
    <property type="protein sequence ID" value="QFX76200.1"/>
    <property type="molecule type" value="Genomic_DNA"/>
</dbReference>
<dbReference type="RefSeq" id="WP_205448016.1">
    <property type="nucleotide sequence ID" value="NZ_CAXONK010000017.1"/>
</dbReference>
<dbReference type="InterPro" id="IPR036869">
    <property type="entry name" value="J_dom_sf"/>
</dbReference>